<evidence type="ECO:0000313" key="2">
    <source>
        <dbReference type="EMBL" id="QKZ16196.1"/>
    </source>
</evidence>
<dbReference type="EMBL" id="CP056041">
    <property type="protein sequence ID" value="QKZ16196.1"/>
    <property type="molecule type" value="Genomic_DNA"/>
</dbReference>
<sequence length="243" mass="25594">MAPPAASSPALGPVLDGAAPTRATLTVRPPQGSPLHSAGEPELVFPLNPTEYSVSKSVSFAEIAVPGLDSPTLQFVRGGARVLKLDALVDAAEEPVPARRDVQKRWLDALESMTLRRSATHAPPVMVFRWGANPSFTGVLESLSSTYVLFDRDGTPTRAKVSLSLKEFLTAEEQQNASALGSPTVEKVWTVRRGDTLASIAAAVYRDPGRWRVLAAANALADPRALVPGTALTVPALIGGAGR</sequence>
<evidence type="ECO:0000259" key="1">
    <source>
        <dbReference type="PROSITE" id="PS51782"/>
    </source>
</evidence>
<dbReference type="PROSITE" id="PS51782">
    <property type="entry name" value="LYSM"/>
    <property type="match status" value="1"/>
</dbReference>
<protein>
    <submittedName>
        <fullName evidence="2">LysM peptidoglycan-binding domain-containing protein</fullName>
    </submittedName>
</protein>
<evidence type="ECO:0000313" key="3">
    <source>
        <dbReference type="Proteomes" id="UP000509418"/>
    </source>
</evidence>
<dbReference type="InterPro" id="IPR045361">
    <property type="entry name" value="CIS_tube_prot_N"/>
</dbReference>
<reference evidence="2 3" key="1">
    <citation type="submission" date="2020-06" db="EMBL/GenBank/DDBJ databases">
        <title>Genome mining for natural products.</title>
        <authorList>
            <person name="Zhang B."/>
            <person name="Shi J."/>
            <person name="Ge H."/>
        </authorList>
    </citation>
    <scope>NUCLEOTIDE SEQUENCE [LARGE SCALE GENOMIC DNA]</scope>
    <source>
        <strain evidence="2 3">NA02069</strain>
    </source>
</reference>
<dbReference type="Pfam" id="PF01476">
    <property type="entry name" value="LysM"/>
    <property type="match status" value="1"/>
</dbReference>
<dbReference type="Proteomes" id="UP000509418">
    <property type="component" value="Chromosome"/>
</dbReference>
<keyword evidence="3" id="KW-1185">Reference proteome</keyword>
<gene>
    <name evidence="2" type="ORF">HUT05_01690</name>
</gene>
<organism evidence="2 3">
    <name type="scientific">Streptomyces chartreusis</name>
    <dbReference type="NCBI Taxonomy" id="1969"/>
    <lineage>
        <taxon>Bacteria</taxon>
        <taxon>Bacillati</taxon>
        <taxon>Actinomycetota</taxon>
        <taxon>Actinomycetes</taxon>
        <taxon>Kitasatosporales</taxon>
        <taxon>Streptomycetaceae</taxon>
        <taxon>Streptomyces</taxon>
    </lineage>
</organism>
<dbReference type="SUPFAM" id="SSF54106">
    <property type="entry name" value="LysM domain"/>
    <property type="match status" value="1"/>
</dbReference>
<dbReference type="InterPro" id="IPR036779">
    <property type="entry name" value="LysM_dom_sf"/>
</dbReference>
<dbReference type="AlphaFoldDB" id="A0A7I0NT03"/>
<feature type="domain" description="LysM" evidence="1">
    <location>
        <begin position="187"/>
        <end position="234"/>
    </location>
</feature>
<dbReference type="InterPro" id="IPR018392">
    <property type="entry name" value="LysM"/>
</dbReference>
<dbReference type="Pfam" id="PF19266">
    <property type="entry name" value="CIS_tube"/>
    <property type="match status" value="1"/>
</dbReference>
<dbReference type="SMART" id="SM00257">
    <property type="entry name" value="LysM"/>
    <property type="match status" value="1"/>
</dbReference>
<accession>A0A7I0NT03</accession>
<dbReference type="CDD" id="cd00118">
    <property type="entry name" value="LysM"/>
    <property type="match status" value="1"/>
</dbReference>
<dbReference type="RefSeq" id="WP_176573880.1">
    <property type="nucleotide sequence ID" value="NZ_CBDRGH010000018.1"/>
</dbReference>
<name>A0A7I0NT03_STRCX</name>
<dbReference type="Gene3D" id="3.10.350.10">
    <property type="entry name" value="LysM domain"/>
    <property type="match status" value="1"/>
</dbReference>
<proteinExistence type="predicted"/>